<dbReference type="PANTHER" id="PTHR14152">
    <property type="entry name" value="SQUAMOUS CELL CARCINOMA ANTIGEN RECOGNISED BY CYTOTOXIC T LYMPHOCYTES"/>
    <property type="match status" value="1"/>
</dbReference>
<dbReference type="GO" id="GO:0045292">
    <property type="term" value="P:mRNA cis splicing, via spliceosome"/>
    <property type="evidence" value="ECO:0007669"/>
    <property type="project" value="TreeGrafter"/>
</dbReference>
<evidence type="ECO:0000313" key="4">
    <source>
        <dbReference type="EMBL" id="PQQ06021.1"/>
    </source>
</evidence>
<comment type="caution">
    <text evidence="4">The sequence shown here is derived from an EMBL/GenBank/DDBJ whole genome shotgun (WGS) entry which is preliminary data.</text>
</comment>
<proteinExistence type="inferred from homology"/>
<comment type="similarity">
    <text evidence="2">Belongs to the SNU66/SART1 family.</text>
</comment>
<gene>
    <name evidence="4" type="ORF">Pyn_01648</name>
</gene>
<evidence type="ECO:0000256" key="1">
    <source>
        <dbReference type="ARBA" id="ARBA00004123"/>
    </source>
</evidence>
<dbReference type="GO" id="GO:0046540">
    <property type="term" value="C:U4/U6 x U5 tri-snRNP complex"/>
    <property type="evidence" value="ECO:0007669"/>
    <property type="project" value="TreeGrafter"/>
</dbReference>
<dbReference type="InterPro" id="IPR005011">
    <property type="entry name" value="SNU66/SART1"/>
</dbReference>
<reference evidence="4 5" key="1">
    <citation type="submission" date="2018-02" db="EMBL/GenBank/DDBJ databases">
        <title>Draft genome of wild Prunus yedoensis var. nudiflora.</title>
        <authorList>
            <person name="Baek S."/>
            <person name="Kim J.-H."/>
            <person name="Choi K."/>
            <person name="Kim G.-B."/>
            <person name="Cho A."/>
            <person name="Jang H."/>
            <person name="Shin C.-H."/>
            <person name="Yu H.-J."/>
            <person name="Mun J.-H."/>
        </authorList>
    </citation>
    <scope>NUCLEOTIDE SEQUENCE [LARGE SCALE GENOMIC DNA]</scope>
    <source>
        <strain evidence="5">cv. Jeju island</strain>
        <tissue evidence="4">Leaf</tissue>
    </source>
</reference>
<dbReference type="Proteomes" id="UP000250321">
    <property type="component" value="Unassembled WGS sequence"/>
</dbReference>
<name>A0A314YLN8_PRUYE</name>
<evidence type="ECO:0000256" key="3">
    <source>
        <dbReference type="ARBA" id="ARBA00023242"/>
    </source>
</evidence>
<keyword evidence="3" id="KW-0539">Nucleus</keyword>
<comment type="subcellular location">
    <subcellularLocation>
        <location evidence="1">Nucleus</location>
    </subcellularLocation>
</comment>
<dbReference type="OrthoDB" id="5583at2759"/>
<evidence type="ECO:0000256" key="2">
    <source>
        <dbReference type="ARBA" id="ARBA00006076"/>
    </source>
</evidence>
<sequence length="81" mass="9005">MKSSDTPSLSAERMRDTQARLQTPYLVLSGHVKPGDCWVQQGAQFRSESVKLILGFLVENYLGIKRKAEPESSGTPKKPKT</sequence>
<dbReference type="PANTHER" id="PTHR14152:SF5">
    <property type="entry name" value="U4_U6.U5 TRI-SNRNP-ASSOCIATED PROTEIN 1"/>
    <property type="match status" value="1"/>
</dbReference>
<dbReference type="EMBL" id="PJQY01001018">
    <property type="protein sequence ID" value="PQQ06021.1"/>
    <property type="molecule type" value="Genomic_DNA"/>
</dbReference>
<evidence type="ECO:0000313" key="5">
    <source>
        <dbReference type="Proteomes" id="UP000250321"/>
    </source>
</evidence>
<dbReference type="GO" id="GO:0000481">
    <property type="term" value="P:maturation of 5S rRNA"/>
    <property type="evidence" value="ECO:0007669"/>
    <property type="project" value="TreeGrafter"/>
</dbReference>
<dbReference type="AlphaFoldDB" id="A0A314YLN8"/>
<keyword evidence="5" id="KW-1185">Reference proteome</keyword>
<dbReference type="STRING" id="2094558.A0A314YLN8"/>
<organism evidence="4 5">
    <name type="scientific">Prunus yedoensis var. nudiflora</name>
    <dbReference type="NCBI Taxonomy" id="2094558"/>
    <lineage>
        <taxon>Eukaryota</taxon>
        <taxon>Viridiplantae</taxon>
        <taxon>Streptophyta</taxon>
        <taxon>Embryophyta</taxon>
        <taxon>Tracheophyta</taxon>
        <taxon>Spermatophyta</taxon>
        <taxon>Magnoliopsida</taxon>
        <taxon>eudicotyledons</taxon>
        <taxon>Gunneridae</taxon>
        <taxon>Pentapetalae</taxon>
        <taxon>rosids</taxon>
        <taxon>fabids</taxon>
        <taxon>Rosales</taxon>
        <taxon>Rosaceae</taxon>
        <taxon>Amygdaloideae</taxon>
        <taxon>Amygdaleae</taxon>
        <taxon>Prunus</taxon>
    </lineage>
</organism>
<accession>A0A314YLN8</accession>
<protein>
    <submittedName>
        <fullName evidence="4">SART-1 family protein DOT2</fullName>
    </submittedName>
</protein>